<name>A0A1C4ZZ94_9ACTN</name>
<sequence>MFSSGYSRAMGVDGKRWSVRVTGEVRHWLRDLRDHDPASYESVRVAVDKLAESQAVLLVAGNKAGNWTRWYRQHIPAAEVAYKAWLDSERERRGES</sequence>
<dbReference type="EMBL" id="FMCV01000022">
    <property type="protein sequence ID" value="SCF38277.1"/>
    <property type="molecule type" value="Genomic_DNA"/>
</dbReference>
<proteinExistence type="predicted"/>
<evidence type="ECO:0000313" key="1">
    <source>
        <dbReference type="EMBL" id="SCF38277.1"/>
    </source>
</evidence>
<reference evidence="2" key="1">
    <citation type="submission" date="2016-06" db="EMBL/GenBank/DDBJ databases">
        <authorList>
            <person name="Varghese N."/>
        </authorList>
    </citation>
    <scope>NUCLEOTIDE SEQUENCE [LARGE SCALE GENOMIC DNA]</scope>
    <source>
        <strain evidence="2">DSM 45555</strain>
    </source>
</reference>
<dbReference type="AlphaFoldDB" id="A0A1C4ZZ94"/>
<dbReference type="Proteomes" id="UP000198551">
    <property type="component" value="Unassembled WGS sequence"/>
</dbReference>
<accession>A0A1C4ZZ94</accession>
<organism evidence="1 2">
    <name type="scientific">Micromonospora marina</name>
    <dbReference type="NCBI Taxonomy" id="307120"/>
    <lineage>
        <taxon>Bacteria</taxon>
        <taxon>Bacillati</taxon>
        <taxon>Actinomycetota</taxon>
        <taxon>Actinomycetes</taxon>
        <taxon>Micromonosporales</taxon>
        <taxon>Micromonosporaceae</taxon>
        <taxon>Micromonospora</taxon>
    </lineage>
</organism>
<evidence type="ECO:0000313" key="2">
    <source>
        <dbReference type="Proteomes" id="UP000198551"/>
    </source>
</evidence>
<gene>
    <name evidence="1" type="ORF">GA0070215_12255</name>
</gene>
<protein>
    <submittedName>
        <fullName evidence="1">Uncharacterized protein</fullName>
    </submittedName>
</protein>
<keyword evidence="2" id="KW-1185">Reference proteome</keyword>